<proteinExistence type="predicted"/>
<reference evidence="1" key="1">
    <citation type="journal article" date="2015" name="Nature">
        <title>Complex archaea that bridge the gap between prokaryotes and eukaryotes.</title>
        <authorList>
            <person name="Spang A."/>
            <person name="Saw J.H."/>
            <person name="Jorgensen S.L."/>
            <person name="Zaremba-Niedzwiedzka K."/>
            <person name="Martijn J."/>
            <person name="Lind A.E."/>
            <person name="van Eijk R."/>
            <person name="Schleper C."/>
            <person name="Guy L."/>
            <person name="Ettema T.J."/>
        </authorList>
    </citation>
    <scope>NUCLEOTIDE SEQUENCE</scope>
</reference>
<accession>A0A0F9T983</accession>
<sequence length="584" mass="61273">MAVGKYLPEADPGPAEDVAVTIKNLLEGLGGGSQLSHDQLDDVSTSDHHTKYTDAEAIAAIEGEATLDLIGDLSTPGSIISTGGNQTGKFLTGQAGNTVFAFSGDNFDIRAGTGGSSSQNVMRVKSAKNVGIGTNNPGAKLEVRNAGNQLKLSFDGTDNAIFAVDTNGVLTITPSGAAVNFASKALINVLDLDLGTASAAGTLWAMLTAANAGTALLIKSRDSIDIHRARVGLSGGVDTAVWAWVNSTHTGIVLSGALDAGSQNFTNVGTINTHTLPGGTDTICLIAATQELDNKTLDASVAKGTWTASGTWKIPTVTLTGDLKADDNKIICSPNISVDSGQGIYFHGTSTQYAIYRKAGVWVQPLIFAWATGVEFQVEAYPFTIKNWNAASAHVTRFSLSGNVDIATLTLSSTTVTGLVLSGALDAAGQYLTFLERAAPGAGAANEARMYAAVNGALTTMNAVFQDGTVDTFATEVTPLDSPIFRYPSNTIGQLRMRKPHPGSQVFEMVFPDGSTFTLKQYEHHDYDKIAADKGSEGPLPADWVVETAAERTARNATEKEAARIATEELNREEWYGKGTKAKR</sequence>
<evidence type="ECO:0000313" key="1">
    <source>
        <dbReference type="EMBL" id="KKN38048.1"/>
    </source>
</evidence>
<protein>
    <submittedName>
        <fullName evidence="1">Uncharacterized protein</fullName>
    </submittedName>
</protein>
<comment type="caution">
    <text evidence="1">The sequence shown here is derived from an EMBL/GenBank/DDBJ whole genome shotgun (WGS) entry which is preliminary data.</text>
</comment>
<organism evidence="1">
    <name type="scientific">marine sediment metagenome</name>
    <dbReference type="NCBI Taxonomy" id="412755"/>
    <lineage>
        <taxon>unclassified sequences</taxon>
        <taxon>metagenomes</taxon>
        <taxon>ecological metagenomes</taxon>
    </lineage>
</organism>
<dbReference type="EMBL" id="LAZR01001856">
    <property type="protein sequence ID" value="KKN38048.1"/>
    <property type="molecule type" value="Genomic_DNA"/>
</dbReference>
<dbReference type="AlphaFoldDB" id="A0A0F9T983"/>
<name>A0A0F9T983_9ZZZZ</name>
<gene>
    <name evidence="1" type="ORF">LCGC14_0757600</name>
</gene>